<comment type="caution">
    <text evidence="2">The sequence shown here is derived from an EMBL/GenBank/DDBJ whole genome shotgun (WGS) entry which is preliminary data.</text>
</comment>
<reference evidence="2" key="1">
    <citation type="submission" date="2021-06" db="EMBL/GenBank/DDBJ databases">
        <title>Comparative genomics, transcriptomics and evolutionary studies reveal genomic signatures of adaptation to plant cell wall in hemibiotrophic fungi.</title>
        <authorList>
            <consortium name="DOE Joint Genome Institute"/>
            <person name="Baroncelli R."/>
            <person name="Diaz J.F."/>
            <person name="Benocci T."/>
            <person name="Peng M."/>
            <person name="Battaglia E."/>
            <person name="Haridas S."/>
            <person name="Andreopoulos W."/>
            <person name="Labutti K."/>
            <person name="Pangilinan J."/>
            <person name="Floch G.L."/>
            <person name="Makela M.R."/>
            <person name="Henrissat B."/>
            <person name="Grigoriev I.V."/>
            <person name="Crouch J.A."/>
            <person name="De Vries R.P."/>
            <person name="Sukno S.A."/>
            <person name="Thon M.R."/>
        </authorList>
    </citation>
    <scope>NUCLEOTIDE SEQUENCE</scope>
    <source>
        <strain evidence="2">CBS 102054</strain>
    </source>
</reference>
<name>A0AAI9ZNE4_9PEZI</name>
<dbReference type="RefSeq" id="XP_060442446.1">
    <property type="nucleotide sequence ID" value="XM_060596064.1"/>
</dbReference>
<sequence length="114" mass="12589">MYSDPGKAKGLGRAVEDLHGRPRTPATCSIYGLASSFFSLPLPYVGQILFLPLYVWVRVRARACSLYLAVFPVDGGLAALMARCELFIWILPLVTGYLMIRILGREAKGVCLLR</sequence>
<feature type="transmembrane region" description="Helical" evidence="1">
    <location>
        <begin position="30"/>
        <end position="57"/>
    </location>
</feature>
<gene>
    <name evidence="2" type="ORF">BDP81DRAFT_61766</name>
</gene>
<keyword evidence="3" id="KW-1185">Reference proteome</keyword>
<feature type="transmembrane region" description="Helical" evidence="1">
    <location>
        <begin position="64"/>
        <end position="80"/>
    </location>
</feature>
<keyword evidence="1" id="KW-0472">Membrane</keyword>
<dbReference type="GeneID" id="85480926"/>
<dbReference type="Proteomes" id="UP001243989">
    <property type="component" value="Unassembled WGS sequence"/>
</dbReference>
<dbReference type="EMBL" id="JAHMHQ010000016">
    <property type="protein sequence ID" value="KAK1633839.1"/>
    <property type="molecule type" value="Genomic_DNA"/>
</dbReference>
<accession>A0AAI9ZNE4</accession>
<dbReference type="AlphaFoldDB" id="A0AAI9ZNE4"/>
<evidence type="ECO:0000313" key="3">
    <source>
        <dbReference type="Proteomes" id="UP001243989"/>
    </source>
</evidence>
<organism evidence="2 3">
    <name type="scientific">Colletotrichum phormii</name>
    <dbReference type="NCBI Taxonomy" id="359342"/>
    <lineage>
        <taxon>Eukaryota</taxon>
        <taxon>Fungi</taxon>
        <taxon>Dikarya</taxon>
        <taxon>Ascomycota</taxon>
        <taxon>Pezizomycotina</taxon>
        <taxon>Sordariomycetes</taxon>
        <taxon>Hypocreomycetidae</taxon>
        <taxon>Glomerellales</taxon>
        <taxon>Glomerellaceae</taxon>
        <taxon>Colletotrichum</taxon>
        <taxon>Colletotrichum acutatum species complex</taxon>
    </lineage>
</organism>
<evidence type="ECO:0000256" key="1">
    <source>
        <dbReference type="SAM" id="Phobius"/>
    </source>
</evidence>
<protein>
    <submittedName>
        <fullName evidence="2">Uncharacterized protein</fullName>
    </submittedName>
</protein>
<keyword evidence="1" id="KW-0812">Transmembrane</keyword>
<proteinExistence type="predicted"/>
<keyword evidence="1" id="KW-1133">Transmembrane helix</keyword>
<feature type="transmembrane region" description="Helical" evidence="1">
    <location>
        <begin position="86"/>
        <end position="104"/>
    </location>
</feature>
<evidence type="ECO:0000313" key="2">
    <source>
        <dbReference type="EMBL" id="KAK1633839.1"/>
    </source>
</evidence>